<evidence type="ECO:0000256" key="2">
    <source>
        <dbReference type="ARBA" id="ARBA00022777"/>
    </source>
</evidence>
<feature type="transmembrane region" description="Helical" evidence="5">
    <location>
        <begin position="101"/>
        <end position="128"/>
    </location>
</feature>
<dbReference type="SMART" id="SM00387">
    <property type="entry name" value="HATPase_c"/>
    <property type="match status" value="1"/>
</dbReference>
<evidence type="ECO:0000256" key="1">
    <source>
        <dbReference type="ARBA" id="ARBA00022679"/>
    </source>
</evidence>
<feature type="domain" description="Histidine kinase" evidence="6">
    <location>
        <begin position="223"/>
        <end position="417"/>
    </location>
</feature>
<feature type="compositionally biased region" description="Basic and acidic residues" evidence="4">
    <location>
        <begin position="449"/>
        <end position="459"/>
    </location>
</feature>
<protein>
    <submittedName>
        <fullName evidence="7">Sensor histidine kinase</fullName>
    </submittedName>
</protein>
<name>A0A4S4FNB6_9MICO</name>
<sequence length="475" mass="49249">MTKGEGTASGSARATGAGTGAGTGAAASSAAPSEWHRRALPWWHLAFGLGPAATLGFCAVLADDDAVPLAAVALLSMTVLWFAFGRLSFGSRTARMVFLPLLILALTVAIAAAPNAAVIQCLVFPFIWVSIDGLRSALIGNAFVAIGAFVGFSVAQRGTEYGYATAAAISLVSVAFSVLMGLWITRITVWGHERGRLLEELTDAQAELAAANREQGIASERERLARELHDTIAQSLTGLVMVAQRASAARNLDPAVRADLELIESIGRETLGETRALVASSASVRVEGGLAAAASRLSARYRRETGIDVDLDIRAAPSELDRELEVVVLRCMQEALANVRKHAAASHVVVRIDADTETLVVEVLDDGVGISVADAETAGGFGLSGMRERLALVGGQVTVAPRSTGGTSLRATIPLVRPSAPNGAAADGAAGDRTAADRTAANAAAVQVSERRARAETQREVTPASDPASRSEVDA</sequence>
<keyword evidence="5" id="KW-0472">Membrane</keyword>
<dbReference type="Pfam" id="PF07730">
    <property type="entry name" value="HisKA_3"/>
    <property type="match status" value="1"/>
</dbReference>
<dbReference type="GO" id="GO:0016020">
    <property type="term" value="C:membrane"/>
    <property type="evidence" value="ECO:0007669"/>
    <property type="project" value="InterPro"/>
</dbReference>
<dbReference type="InterPro" id="IPR011712">
    <property type="entry name" value="Sig_transdc_His_kin_sub3_dim/P"/>
</dbReference>
<keyword evidence="3" id="KW-0902">Two-component regulatory system</keyword>
<dbReference type="PANTHER" id="PTHR24421:SF63">
    <property type="entry name" value="SENSOR HISTIDINE KINASE DESK"/>
    <property type="match status" value="1"/>
</dbReference>
<dbReference type="OrthoDB" id="144293at2"/>
<dbReference type="GO" id="GO:0046983">
    <property type="term" value="F:protein dimerization activity"/>
    <property type="evidence" value="ECO:0007669"/>
    <property type="project" value="InterPro"/>
</dbReference>
<dbReference type="InterPro" id="IPR005467">
    <property type="entry name" value="His_kinase_dom"/>
</dbReference>
<dbReference type="InterPro" id="IPR050482">
    <property type="entry name" value="Sensor_HK_TwoCompSys"/>
</dbReference>
<feature type="region of interest" description="Disordered" evidence="4">
    <location>
        <begin position="1"/>
        <end position="27"/>
    </location>
</feature>
<gene>
    <name evidence="7" type="ORF">E6C64_10235</name>
</gene>
<keyword evidence="5" id="KW-0812">Transmembrane</keyword>
<keyword evidence="5" id="KW-1133">Transmembrane helix</keyword>
<dbReference type="RefSeq" id="WP_136427384.1">
    <property type="nucleotide sequence ID" value="NZ_SSSM01000004.1"/>
</dbReference>
<comment type="caution">
    <text evidence="7">The sequence shown here is derived from an EMBL/GenBank/DDBJ whole genome shotgun (WGS) entry which is preliminary data.</text>
</comment>
<organism evidence="7 8">
    <name type="scientific">Naasia lichenicola</name>
    <dbReference type="NCBI Taxonomy" id="2565933"/>
    <lineage>
        <taxon>Bacteria</taxon>
        <taxon>Bacillati</taxon>
        <taxon>Actinomycetota</taxon>
        <taxon>Actinomycetes</taxon>
        <taxon>Micrococcales</taxon>
        <taxon>Microbacteriaceae</taxon>
        <taxon>Naasia</taxon>
    </lineage>
</organism>
<dbReference type="CDD" id="cd16917">
    <property type="entry name" value="HATPase_UhpB-NarQ-NarX-like"/>
    <property type="match status" value="1"/>
</dbReference>
<feature type="transmembrane region" description="Helical" evidence="5">
    <location>
        <begin position="68"/>
        <end position="89"/>
    </location>
</feature>
<dbReference type="Gene3D" id="3.30.565.10">
    <property type="entry name" value="Histidine kinase-like ATPase, C-terminal domain"/>
    <property type="match status" value="1"/>
</dbReference>
<evidence type="ECO:0000259" key="6">
    <source>
        <dbReference type="PROSITE" id="PS50109"/>
    </source>
</evidence>
<dbReference type="PROSITE" id="PS50109">
    <property type="entry name" value="HIS_KIN"/>
    <property type="match status" value="1"/>
</dbReference>
<dbReference type="InterPro" id="IPR003594">
    <property type="entry name" value="HATPase_dom"/>
</dbReference>
<dbReference type="Proteomes" id="UP000309133">
    <property type="component" value="Unassembled WGS sequence"/>
</dbReference>
<proteinExistence type="predicted"/>
<feature type="compositionally biased region" description="Low complexity" evidence="4">
    <location>
        <begin position="422"/>
        <end position="445"/>
    </location>
</feature>
<dbReference type="Gene3D" id="1.20.5.1930">
    <property type="match status" value="1"/>
</dbReference>
<feature type="transmembrane region" description="Helical" evidence="5">
    <location>
        <begin position="161"/>
        <end position="184"/>
    </location>
</feature>
<keyword evidence="8" id="KW-1185">Reference proteome</keyword>
<dbReference type="AlphaFoldDB" id="A0A4S4FNB6"/>
<feature type="transmembrane region" description="Helical" evidence="5">
    <location>
        <begin position="42"/>
        <end position="62"/>
    </location>
</feature>
<keyword evidence="1" id="KW-0808">Transferase</keyword>
<evidence type="ECO:0000256" key="5">
    <source>
        <dbReference type="SAM" id="Phobius"/>
    </source>
</evidence>
<reference evidence="7 8" key="1">
    <citation type="submission" date="2019-04" db="EMBL/GenBank/DDBJ databases">
        <authorList>
            <person name="Jiang L."/>
        </authorList>
    </citation>
    <scope>NUCLEOTIDE SEQUENCE [LARGE SCALE GENOMIC DNA]</scope>
    <source>
        <strain evidence="7 8">YIM 131853</strain>
    </source>
</reference>
<accession>A0A4S4FNB6</accession>
<dbReference type="InterPro" id="IPR036890">
    <property type="entry name" value="HATPase_C_sf"/>
</dbReference>
<feature type="transmembrane region" description="Helical" evidence="5">
    <location>
        <begin position="134"/>
        <end position="154"/>
    </location>
</feature>
<evidence type="ECO:0000256" key="4">
    <source>
        <dbReference type="SAM" id="MobiDB-lite"/>
    </source>
</evidence>
<dbReference type="Pfam" id="PF02518">
    <property type="entry name" value="HATPase_c"/>
    <property type="match status" value="1"/>
</dbReference>
<feature type="region of interest" description="Disordered" evidence="4">
    <location>
        <begin position="420"/>
        <end position="475"/>
    </location>
</feature>
<evidence type="ECO:0000313" key="7">
    <source>
        <dbReference type="EMBL" id="THG30975.1"/>
    </source>
</evidence>
<dbReference type="EMBL" id="SSSM01000004">
    <property type="protein sequence ID" value="THG30975.1"/>
    <property type="molecule type" value="Genomic_DNA"/>
</dbReference>
<keyword evidence="2 7" id="KW-0418">Kinase</keyword>
<dbReference type="PANTHER" id="PTHR24421">
    <property type="entry name" value="NITRATE/NITRITE SENSOR PROTEIN NARX-RELATED"/>
    <property type="match status" value="1"/>
</dbReference>
<dbReference type="GO" id="GO:0000155">
    <property type="term" value="F:phosphorelay sensor kinase activity"/>
    <property type="evidence" value="ECO:0007669"/>
    <property type="project" value="InterPro"/>
</dbReference>
<evidence type="ECO:0000256" key="3">
    <source>
        <dbReference type="ARBA" id="ARBA00023012"/>
    </source>
</evidence>
<dbReference type="SUPFAM" id="SSF55874">
    <property type="entry name" value="ATPase domain of HSP90 chaperone/DNA topoisomerase II/histidine kinase"/>
    <property type="match status" value="1"/>
</dbReference>
<feature type="compositionally biased region" description="Low complexity" evidence="4">
    <location>
        <begin position="1"/>
        <end position="16"/>
    </location>
</feature>
<evidence type="ECO:0000313" key="8">
    <source>
        <dbReference type="Proteomes" id="UP000309133"/>
    </source>
</evidence>